<dbReference type="InterPro" id="IPR006860">
    <property type="entry name" value="FecR"/>
</dbReference>
<comment type="caution">
    <text evidence="4">The sequence shown here is derived from an EMBL/GenBank/DDBJ whole genome shotgun (WGS) entry which is preliminary data.</text>
</comment>
<accession>A0A6N8J5Q6</accession>
<dbReference type="InterPro" id="IPR012373">
    <property type="entry name" value="Ferrdict_sens_TM"/>
</dbReference>
<organism evidence="4 5">
    <name type="scientific">Chitinophaga oryziterrae</name>
    <dbReference type="NCBI Taxonomy" id="1031224"/>
    <lineage>
        <taxon>Bacteria</taxon>
        <taxon>Pseudomonadati</taxon>
        <taxon>Bacteroidota</taxon>
        <taxon>Chitinophagia</taxon>
        <taxon>Chitinophagales</taxon>
        <taxon>Chitinophagaceae</taxon>
        <taxon>Chitinophaga</taxon>
    </lineage>
</organism>
<dbReference type="PANTHER" id="PTHR30273">
    <property type="entry name" value="PERIPLASMIC SIGNAL SENSOR AND SIGMA FACTOR ACTIVATOR FECR-RELATED"/>
    <property type="match status" value="1"/>
</dbReference>
<keyword evidence="5" id="KW-1185">Reference proteome</keyword>
<dbReference type="AlphaFoldDB" id="A0A6N8J5Q6"/>
<feature type="domain" description="Protein FecR C-terminal" evidence="3">
    <location>
        <begin position="307"/>
        <end position="375"/>
    </location>
</feature>
<dbReference type="EMBL" id="WRXO01000001">
    <property type="protein sequence ID" value="MVT39549.1"/>
    <property type="molecule type" value="Genomic_DNA"/>
</dbReference>
<dbReference type="PIRSF" id="PIRSF018266">
    <property type="entry name" value="FecR"/>
    <property type="match status" value="1"/>
</dbReference>
<proteinExistence type="predicted"/>
<dbReference type="OrthoDB" id="1099963at2"/>
<dbReference type="Proteomes" id="UP000468388">
    <property type="component" value="Unassembled WGS sequence"/>
</dbReference>
<dbReference type="Gene3D" id="2.60.120.1440">
    <property type="match status" value="1"/>
</dbReference>
<feature type="domain" description="FecR protein" evidence="2">
    <location>
        <begin position="170"/>
        <end position="265"/>
    </location>
</feature>
<sequence>MTTSEIKLLLEKYKNNEISEEECLHLLREVADDEHAEAIKADILAALHSKVPDAGWNEEGMLMSIFRAEKPRSRKRGYIALAAVLAGGMIIVGIYTLPEKKPVVTARVEHHALTPGATKAMLTLADGTVVPLDSASTGTLAQQGNTQVLNANGHLSYKTQGNTAEVMYNKVMTPHGGQYQLTLADGSRVWLNAASSIRFPTAFTGSERQVEVTGEVYFEIAKQASQPFSVRVNDIDIKVLGTSFNIMAYSDEQAVKTTLVEGVVQLTHNGQSSVLKPGLQASLSVQDKQFVITPADMEQTLAWKDGKFRFRNTNIKTIMRQLSRWYDMDVTYQGDVSDIDLTGVISRREEADKLLKALETTQRVHFEVNGNKITVIPH</sequence>
<dbReference type="Pfam" id="PF04773">
    <property type="entry name" value="FecR"/>
    <property type="match status" value="1"/>
</dbReference>
<evidence type="ECO:0000313" key="5">
    <source>
        <dbReference type="Proteomes" id="UP000468388"/>
    </source>
</evidence>
<reference evidence="4 5" key="1">
    <citation type="submission" date="2019-12" db="EMBL/GenBank/DDBJ databases">
        <title>The draft genomic sequence of strain Chitinophaga oryziterrae JCM 16595.</title>
        <authorList>
            <person name="Zhang X."/>
        </authorList>
    </citation>
    <scope>NUCLEOTIDE SEQUENCE [LARGE SCALE GENOMIC DNA]</scope>
    <source>
        <strain evidence="4 5">JCM 16595</strain>
    </source>
</reference>
<keyword evidence="1" id="KW-0472">Membrane</keyword>
<keyword evidence="1" id="KW-1133">Transmembrane helix</keyword>
<evidence type="ECO:0000313" key="4">
    <source>
        <dbReference type="EMBL" id="MVT39549.1"/>
    </source>
</evidence>
<dbReference type="RefSeq" id="WP_157298215.1">
    <property type="nucleotide sequence ID" value="NZ_BAAAZB010000005.1"/>
</dbReference>
<protein>
    <submittedName>
        <fullName evidence="4">DUF4974 domain-containing protein</fullName>
    </submittedName>
</protein>
<dbReference type="FunFam" id="2.60.120.1440:FF:000001">
    <property type="entry name" value="Putative anti-sigma factor"/>
    <property type="match status" value="1"/>
</dbReference>
<dbReference type="Gene3D" id="3.55.50.30">
    <property type="match status" value="1"/>
</dbReference>
<evidence type="ECO:0000259" key="3">
    <source>
        <dbReference type="Pfam" id="PF16344"/>
    </source>
</evidence>
<gene>
    <name evidence="4" type="ORF">GO495_03035</name>
</gene>
<dbReference type="InterPro" id="IPR032508">
    <property type="entry name" value="FecR_C"/>
</dbReference>
<dbReference type="Pfam" id="PF16344">
    <property type="entry name" value="FecR_C"/>
    <property type="match status" value="1"/>
</dbReference>
<name>A0A6N8J5Q6_9BACT</name>
<evidence type="ECO:0000259" key="2">
    <source>
        <dbReference type="Pfam" id="PF04773"/>
    </source>
</evidence>
<dbReference type="PANTHER" id="PTHR30273:SF2">
    <property type="entry name" value="PROTEIN FECR"/>
    <property type="match status" value="1"/>
</dbReference>
<dbReference type="GO" id="GO:0016989">
    <property type="term" value="F:sigma factor antagonist activity"/>
    <property type="evidence" value="ECO:0007669"/>
    <property type="project" value="TreeGrafter"/>
</dbReference>
<keyword evidence="1" id="KW-0812">Transmembrane</keyword>
<evidence type="ECO:0000256" key="1">
    <source>
        <dbReference type="SAM" id="Phobius"/>
    </source>
</evidence>
<feature type="transmembrane region" description="Helical" evidence="1">
    <location>
        <begin position="77"/>
        <end position="97"/>
    </location>
</feature>